<gene>
    <name evidence="5" type="primary">At5g55050_13</name>
    <name evidence="5" type="ORF">g.43660</name>
</gene>
<feature type="chain" id="PRO_5008900018" evidence="4">
    <location>
        <begin position="23"/>
        <end position="368"/>
    </location>
</feature>
<keyword evidence="3" id="KW-0442">Lipid degradation</keyword>
<accession>A0A1D1Y983</accession>
<dbReference type="InterPro" id="IPR051058">
    <property type="entry name" value="GDSL_Est/Lipase"/>
</dbReference>
<keyword evidence="3" id="KW-0443">Lipid metabolism</keyword>
<evidence type="ECO:0000313" key="5">
    <source>
        <dbReference type="EMBL" id="JAT51189.1"/>
    </source>
</evidence>
<dbReference type="EMBL" id="GDJX01016747">
    <property type="protein sequence ID" value="JAT51189.1"/>
    <property type="molecule type" value="Transcribed_RNA"/>
</dbReference>
<reference evidence="5" key="1">
    <citation type="submission" date="2015-07" db="EMBL/GenBank/DDBJ databases">
        <title>Transcriptome Assembly of Anthurium amnicola.</title>
        <authorList>
            <person name="Suzuki J."/>
        </authorList>
    </citation>
    <scope>NUCLEOTIDE SEQUENCE</scope>
</reference>
<dbReference type="GO" id="GO:0016042">
    <property type="term" value="P:lipid catabolic process"/>
    <property type="evidence" value="ECO:0007669"/>
    <property type="project" value="UniProtKB-KW"/>
</dbReference>
<keyword evidence="4" id="KW-0732">Signal</keyword>
<protein>
    <submittedName>
        <fullName evidence="5">GDSL esterase/lipase At5g55050</fullName>
    </submittedName>
</protein>
<dbReference type="AlphaFoldDB" id="A0A1D1Y983"/>
<dbReference type="InterPro" id="IPR001087">
    <property type="entry name" value="GDSL"/>
</dbReference>
<name>A0A1D1Y983_9ARAE</name>
<keyword evidence="2" id="KW-0378">Hydrolase</keyword>
<dbReference type="Gene3D" id="3.40.50.1110">
    <property type="entry name" value="SGNH hydrolase"/>
    <property type="match status" value="1"/>
</dbReference>
<dbReference type="CDD" id="cd01837">
    <property type="entry name" value="SGNH_plant_lipase_like"/>
    <property type="match status" value="1"/>
</dbReference>
<proteinExistence type="inferred from homology"/>
<organism evidence="5">
    <name type="scientific">Anthurium amnicola</name>
    <dbReference type="NCBI Taxonomy" id="1678845"/>
    <lineage>
        <taxon>Eukaryota</taxon>
        <taxon>Viridiplantae</taxon>
        <taxon>Streptophyta</taxon>
        <taxon>Embryophyta</taxon>
        <taxon>Tracheophyta</taxon>
        <taxon>Spermatophyta</taxon>
        <taxon>Magnoliopsida</taxon>
        <taxon>Liliopsida</taxon>
        <taxon>Araceae</taxon>
        <taxon>Pothoideae</taxon>
        <taxon>Potheae</taxon>
        <taxon>Anthurium</taxon>
    </lineage>
</organism>
<comment type="similarity">
    <text evidence="1">Belongs to the 'GDSL' lipolytic enzyme family.</text>
</comment>
<sequence length="368" mass="39499">MAEGSSQLLTALVVVVLASVMAKPVLMSSEGRSAPAVFVFGDSLFDVGNNNFLPLSIAKADFPHNGVDFPGGTPTGRFSNGYNIADCLAKSYGFNASPSAFLSLTEAQLEKSIHEGINFASAGSGILEITGSQLGEVISMDAQIQYFNTSLQSFTAGRHSSARRAPLSKSIFLISAGSNDLFGFYQSNASPSNLTTSEFITLMTSKHREQLRTLYSLGARRFGIMGLGLIGCCPSQRILTASGGCVAELNDYALQFHLALKKVLGKLSSMHKGMKYSLGEGHTMATMITSQPLTYGFKEVTNACCGCGRLDGQFACTPIATLCTDRESHYFWDWFHPTETAAKLFAKMLYGGTPELASPINFRELAED</sequence>
<evidence type="ECO:0000256" key="4">
    <source>
        <dbReference type="SAM" id="SignalP"/>
    </source>
</evidence>
<dbReference type="Pfam" id="PF00657">
    <property type="entry name" value="Lipase_GDSL"/>
    <property type="match status" value="1"/>
</dbReference>
<feature type="signal peptide" evidence="4">
    <location>
        <begin position="1"/>
        <end position="22"/>
    </location>
</feature>
<dbReference type="InterPro" id="IPR036514">
    <property type="entry name" value="SGNH_hydro_sf"/>
</dbReference>
<evidence type="ECO:0000256" key="2">
    <source>
        <dbReference type="ARBA" id="ARBA00022801"/>
    </source>
</evidence>
<dbReference type="GO" id="GO:0016788">
    <property type="term" value="F:hydrolase activity, acting on ester bonds"/>
    <property type="evidence" value="ECO:0007669"/>
    <property type="project" value="InterPro"/>
</dbReference>
<dbReference type="InterPro" id="IPR035669">
    <property type="entry name" value="SGNH_plant_lipase-like"/>
</dbReference>
<dbReference type="PANTHER" id="PTHR45648">
    <property type="entry name" value="GDSL LIPASE/ACYLHYDROLASE FAMILY PROTEIN (AFU_ORTHOLOGUE AFUA_4G14700)"/>
    <property type="match status" value="1"/>
</dbReference>
<evidence type="ECO:0000256" key="3">
    <source>
        <dbReference type="ARBA" id="ARBA00022963"/>
    </source>
</evidence>
<dbReference type="PANTHER" id="PTHR45648:SF180">
    <property type="entry name" value="OS04G0561800 PROTEIN"/>
    <property type="match status" value="1"/>
</dbReference>
<evidence type="ECO:0000256" key="1">
    <source>
        <dbReference type="ARBA" id="ARBA00008668"/>
    </source>
</evidence>